<accession>A0A2D0IW43</accession>
<sequence>MLKKIISIIILSFLFINFSYAAGCKWGRSYSDVYIKKVQYNGEYYPYVTLSDGKEYTLLYNYGVDKDYGKAMLTLALTAVTSLSKVDVCINGGDLTSITIKNDK</sequence>
<protein>
    <submittedName>
        <fullName evidence="1">Uncharacterized protein</fullName>
    </submittedName>
</protein>
<proteinExistence type="predicted"/>
<evidence type="ECO:0000313" key="2">
    <source>
        <dbReference type="Proteomes" id="UP000225833"/>
    </source>
</evidence>
<reference evidence="1 2" key="1">
    <citation type="journal article" date="2017" name="Nat. Microbiol.">
        <title>Natural product diversity associated with the nematode symbionts Photorhabdus and Xenorhabdus.</title>
        <authorList>
            <person name="Tobias N.J."/>
            <person name="Wolff H."/>
            <person name="Djahanschiri B."/>
            <person name="Grundmann F."/>
            <person name="Kronenwerth M."/>
            <person name="Shi Y.M."/>
            <person name="Simonyi S."/>
            <person name="Grun P."/>
            <person name="Shapiro-Ilan D."/>
            <person name="Pidot S.J."/>
            <person name="Stinear T.P."/>
            <person name="Ebersberger I."/>
            <person name="Bode H.B."/>
        </authorList>
    </citation>
    <scope>NUCLEOTIDE SEQUENCE [LARGE SCALE GENOMIC DNA]</scope>
    <source>
        <strain evidence="1 2">DSM 16342</strain>
    </source>
</reference>
<dbReference type="AlphaFoldDB" id="A0A2D0IW43"/>
<dbReference type="Proteomes" id="UP000225833">
    <property type="component" value="Unassembled WGS sequence"/>
</dbReference>
<name>A0A2D0IW43_XENBU</name>
<dbReference type="EMBL" id="NIBS01000016">
    <property type="protein sequence ID" value="PHM26094.1"/>
    <property type="molecule type" value="Genomic_DNA"/>
</dbReference>
<dbReference type="RefSeq" id="WP_099136554.1">
    <property type="nucleotide sequence ID" value="NZ_CAWNNJ010000068.1"/>
</dbReference>
<gene>
    <name evidence="1" type="ORF">Xbud_02740</name>
</gene>
<evidence type="ECO:0000313" key="1">
    <source>
        <dbReference type="EMBL" id="PHM26094.1"/>
    </source>
</evidence>
<comment type="caution">
    <text evidence="1">The sequence shown here is derived from an EMBL/GenBank/DDBJ whole genome shotgun (WGS) entry which is preliminary data.</text>
</comment>
<organism evidence="1 2">
    <name type="scientific">Xenorhabdus budapestensis</name>
    <dbReference type="NCBI Taxonomy" id="290110"/>
    <lineage>
        <taxon>Bacteria</taxon>
        <taxon>Pseudomonadati</taxon>
        <taxon>Pseudomonadota</taxon>
        <taxon>Gammaproteobacteria</taxon>
        <taxon>Enterobacterales</taxon>
        <taxon>Morganellaceae</taxon>
        <taxon>Xenorhabdus</taxon>
    </lineage>
</organism>